<evidence type="ECO:0000313" key="1">
    <source>
        <dbReference type="EMBL" id="PAQ03707.1"/>
    </source>
</evidence>
<dbReference type="GO" id="GO:0006310">
    <property type="term" value="P:DNA recombination"/>
    <property type="evidence" value="ECO:0007669"/>
    <property type="project" value="InterPro"/>
</dbReference>
<organism evidence="1 2">
    <name type="scientific">Mesorhizobium mediterraneum</name>
    <dbReference type="NCBI Taxonomy" id="43617"/>
    <lineage>
        <taxon>Bacteria</taxon>
        <taxon>Pseudomonadati</taxon>
        <taxon>Pseudomonadota</taxon>
        <taxon>Alphaproteobacteria</taxon>
        <taxon>Hyphomicrobiales</taxon>
        <taxon>Phyllobacteriaceae</taxon>
        <taxon>Mesorhizobium</taxon>
    </lineage>
</organism>
<proteinExistence type="predicted"/>
<keyword evidence="2" id="KW-1185">Reference proteome</keyword>
<sequence length="118" mass="13085">MISIDLPWPSPDLFPNARVHWARKAKAVKKARADAEWCARADGIRPNDPDIPQALKVTAVFSPPDNRVRDEDNMLAACKAYFDGISKLIGVDDSKWSISIRREVATRGGSVRIELEAA</sequence>
<name>A0AB36RFT4_9HYPH</name>
<evidence type="ECO:0000313" key="2">
    <source>
        <dbReference type="Proteomes" id="UP000216215"/>
    </source>
</evidence>
<dbReference type="GO" id="GO:0000287">
    <property type="term" value="F:magnesium ion binding"/>
    <property type="evidence" value="ECO:0007669"/>
    <property type="project" value="InterPro"/>
</dbReference>
<dbReference type="InterPro" id="IPR036614">
    <property type="entry name" value="RusA-like_sf"/>
</dbReference>
<gene>
    <name evidence="1" type="ORF">CIT25_04105</name>
</gene>
<dbReference type="Proteomes" id="UP000216215">
    <property type="component" value="Unassembled WGS sequence"/>
</dbReference>
<comment type="caution">
    <text evidence="1">The sequence shown here is derived from an EMBL/GenBank/DDBJ whole genome shotgun (WGS) entry which is preliminary data.</text>
</comment>
<reference evidence="2" key="1">
    <citation type="submission" date="2017-08" db="EMBL/GenBank/DDBJ databases">
        <title>Mesorhizobium wenxinae sp. nov., a novel rhizobial species isolated from root nodules of chickpea (Cicer arietinum L.).</title>
        <authorList>
            <person name="Zhang J."/>
        </authorList>
    </citation>
    <scope>NUCLEOTIDE SEQUENCE [LARGE SCALE GENOMIC DNA]</scope>
    <source>
        <strain evidence="2">USDA 3392</strain>
    </source>
</reference>
<dbReference type="SUPFAM" id="SSF103084">
    <property type="entry name" value="Holliday junction resolvase RusA"/>
    <property type="match status" value="1"/>
</dbReference>
<dbReference type="AlphaFoldDB" id="A0AB36RFT4"/>
<protein>
    <submittedName>
        <fullName evidence="1">Uncharacterized protein</fullName>
    </submittedName>
</protein>
<dbReference type="Gene3D" id="3.30.1330.70">
    <property type="entry name" value="Holliday junction resolvase RusA"/>
    <property type="match status" value="1"/>
</dbReference>
<accession>A0AB36RFT4</accession>
<dbReference type="RefSeq" id="WP_095483280.1">
    <property type="nucleotide sequence ID" value="NZ_CP088151.1"/>
</dbReference>
<dbReference type="EMBL" id="NPKI01000008">
    <property type="protein sequence ID" value="PAQ03707.1"/>
    <property type="molecule type" value="Genomic_DNA"/>
</dbReference>
<dbReference type="GO" id="GO:0006281">
    <property type="term" value="P:DNA repair"/>
    <property type="evidence" value="ECO:0007669"/>
    <property type="project" value="InterPro"/>
</dbReference>